<evidence type="ECO:0000256" key="2">
    <source>
        <dbReference type="ARBA" id="ARBA00022676"/>
    </source>
</evidence>
<dbReference type="GO" id="GO:0016757">
    <property type="term" value="F:glycosyltransferase activity"/>
    <property type="evidence" value="ECO:0007669"/>
    <property type="project" value="UniProtKB-KW"/>
</dbReference>
<dbReference type="Proteomes" id="UP000284640">
    <property type="component" value="Unassembled WGS sequence"/>
</dbReference>
<evidence type="ECO:0000313" key="6">
    <source>
        <dbReference type="EMBL" id="CUP94979.1"/>
    </source>
</evidence>
<name>A0A174SK95_BACUN</name>
<evidence type="ECO:0000313" key="9">
    <source>
        <dbReference type="Proteomes" id="UP000284640"/>
    </source>
</evidence>
<dbReference type="AlphaFoldDB" id="A0A174SK95"/>
<organism evidence="6 8">
    <name type="scientific">Bacteroides uniformis</name>
    <dbReference type="NCBI Taxonomy" id="820"/>
    <lineage>
        <taxon>Bacteria</taxon>
        <taxon>Pseudomonadati</taxon>
        <taxon>Bacteroidota</taxon>
        <taxon>Bacteroidia</taxon>
        <taxon>Bacteroidales</taxon>
        <taxon>Bacteroidaceae</taxon>
        <taxon>Bacteroides</taxon>
    </lineage>
</organism>
<reference evidence="6 8" key="1">
    <citation type="submission" date="2015-09" db="EMBL/GenBank/DDBJ databases">
        <authorList>
            <consortium name="Pathogen Informatics"/>
        </authorList>
    </citation>
    <scope>NUCLEOTIDE SEQUENCE [LARGE SCALE GENOMIC DNA]</scope>
    <source>
        <strain evidence="6 8">2789STDY5834898</strain>
    </source>
</reference>
<dbReference type="RefSeq" id="WP_057253780.1">
    <property type="nucleotide sequence ID" value="NZ_CZAO01000012.1"/>
</dbReference>
<dbReference type="InterPro" id="IPR029044">
    <property type="entry name" value="Nucleotide-diphossugar_trans"/>
</dbReference>
<keyword evidence="2" id="KW-0328">Glycosyltransferase</keyword>
<feature type="domain" description="Glycosyltransferase 2-like" evidence="5">
    <location>
        <begin position="11"/>
        <end position="138"/>
    </location>
</feature>
<dbReference type="Pfam" id="PF00535">
    <property type="entry name" value="Glycos_transf_2"/>
    <property type="match status" value="1"/>
</dbReference>
<dbReference type="InterPro" id="IPR001173">
    <property type="entry name" value="Glyco_trans_2-like"/>
</dbReference>
<evidence type="ECO:0000313" key="7">
    <source>
        <dbReference type="EMBL" id="RHE56725.1"/>
    </source>
</evidence>
<sequence>MGKTDTHTLVSIAIPVYNGESYLRDAIQSVVNQTFQDWELYLINDGSTDNSLAIMQEYALNDIRIKVIDDGQNKGLVTRLNQSIEIAIGKYYARMDADDIMYVTRIEEQVKFLESHPDVDVLGTSIMIIDNNNNIMGSGMCSGRVNSFIHPTVMGKLEWFRANPYCEWALRAEDMELWSRTASKSKFWALNRPLLFYREFGIPVVRKYIQTQKTLLRIYFRYKKYEKSCFWFIKNSMYTIIKIIVYMVFALFGRTDILISKRRRIPLAETTCLSKEDLIKCISSK</sequence>
<dbReference type="PANTHER" id="PTHR43685:SF5">
    <property type="entry name" value="GLYCOSYLTRANSFERASE EPSE-RELATED"/>
    <property type="match status" value="1"/>
</dbReference>
<dbReference type="Gene3D" id="3.90.550.10">
    <property type="entry name" value="Spore Coat Polysaccharide Biosynthesis Protein SpsA, Chain A"/>
    <property type="match status" value="1"/>
</dbReference>
<keyword evidence="3 6" id="KW-0808">Transferase</keyword>
<dbReference type="CDD" id="cd00761">
    <property type="entry name" value="Glyco_tranf_GTA_type"/>
    <property type="match status" value="1"/>
</dbReference>
<comment type="similarity">
    <text evidence="1">Belongs to the glycosyltransferase 2 family.</text>
</comment>
<keyword evidence="4" id="KW-0812">Transmembrane</keyword>
<reference evidence="7 9" key="2">
    <citation type="submission" date="2018-08" db="EMBL/GenBank/DDBJ databases">
        <title>A genome reference for cultivated species of the human gut microbiota.</title>
        <authorList>
            <person name="Zou Y."/>
            <person name="Xue W."/>
            <person name="Luo G."/>
        </authorList>
    </citation>
    <scope>NUCLEOTIDE SEQUENCE [LARGE SCALE GENOMIC DNA]</scope>
    <source>
        <strain evidence="7 9">AM27-46</strain>
    </source>
</reference>
<dbReference type="EMBL" id="CZAO01000012">
    <property type="protein sequence ID" value="CUP94979.1"/>
    <property type="molecule type" value="Genomic_DNA"/>
</dbReference>
<dbReference type="SUPFAM" id="SSF53448">
    <property type="entry name" value="Nucleotide-diphospho-sugar transferases"/>
    <property type="match status" value="1"/>
</dbReference>
<evidence type="ECO:0000256" key="3">
    <source>
        <dbReference type="ARBA" id="ARBA00022679"/>
    </source>
</evidence>
<dbReference type="Proteomes" id="UP000095766">
    <property type="component" value="Unassembled WGS sequence"/>
</dbReference>
<protein>
    <submittedName>
        <fullName evidence="7">Glycosyltransferase family 2 protein</fullName>
    </submittedName>
    <submittedName>
        <fullName evidence="6">Putative sugar transferase</fullName>
    </submittedName>
</protein>
<dbReference type="PANTHER" id="PTHR43685">
    <property type="entry name" value="GLYCOSYLTRANSFERASE"/>
    <property type="match status" value="1"/>
</dbReference>
<evidence type="ECO:0000256" key="1">
    <source>
        <dbReference type="ARBA" id="ARBA00006739"/>
    </source>
</evidence>
<dbReference type="InterPro" id="IPR050834">
    <property type="entry name" value="Glycosyltransf_2"/>
</dbReference>
<evidence type="ECO:0000256" key="4">
    <source>
        <dbReference type="SAM" id="Phobius"/>
    </source>
</evidence>
<evidence type="ECO:0000259" key="5">
    <source>
        <dbReference type="Pfam" id="PF00535"/>
    </source>
</evidence>
<gene>
    <name evidence="6" type="primary">kfoC_2</name>
    <name evidence="7" type="ORF">DW729_17000</name>
    <name evidence="6" type="ORF">ERS852510_02771</name>
</gene>
<feature type="transmembrane region" description="Helical" evidence="4">
    <location>
        <begin position="236"/>
        <end position="253"/>
    </location>
</feature>
<dbReference type="EMBL" id="QSKL01000023">
    <property type="protein sequence ID" value="RHE56725.1"/>
    <property type="molecule type" value="Genomic_DNA"/>
</dbReference>
<accession>A0A174SK95</accession>
<proteinExistence type="inferred from homology"/>
<evidence type="ECO:0000313" key="8">
    <source>
        <dbReference type="Proteomes" id="UP000095766"/>
    </source>
</evidence>
<keyword evidence="4" id="KW-0472">Membrane</keyword>
<keyword evidence="4" id="KW-1133">Transmembrane helix</keyword>